<comment type="caution">
    <text evidence="2">The sequence shown here is derived from an EMBL/GenBank/DDBJ whole genome shotgun (WGS) entry which is preliminary data.</text>
</comment>
<name>A0A2I0J918_PUNGR</name>
<protein>
    <submittedName>
        <fullName evidence="2">Uncharacterized protein</fullName>
    </submittedName>
</protein>
<feature type="transmembrane region" description="Helical" evidence="1">
    <location>
        <begin position="41"/>
        <end position="61"/>
    </location>
</feature>
<sequence length="256" mass="28102">MSSIDLILTSGFQVFALHARPSNNLLFSCIKPSSTMDPSPFTYYVIALIELPLGLSSISIVEHKRVIMLATIYQIVLKIVVLGLAVIVPMSSIPFGKLASCRFVQLLLMGEHLVLLSQLLFTMVISCVNCSNWALANCAVPDGPASLPPEQSDAPTLELQLCVFVFEGIRVRPHLLQLSLMIVPDLIETPTLHSSFAIKVTQTSRCLMHEGLPHMILIPTLVSMIIWQSAIGAGIRLVSMIVMGSLIRDEHLIIYN</sequence>
<dbReference type="EMBL" id="PGOL01001898">
    <property type="protein sequence ID" value="PKI52741.1"/>
    <property type="molecule type" value="Genomic_DNA"/>
</dbReference>
<organism evidence="2 3">
    <name type="scientific">Punica granatum</name>
    <name type="common">Pomegranate</name>
    <dbReference type="NCBI Taxonomy" id="22663"/>
    <lineage>
        <taxon>Eukaryota</taxon>
        <taxon>Viridiplantae</taxon>
        <taxon>Streptophyta</taxon>
        <taxon>Embryophyta</taxon>
        <taxon>Tracheophyta</taxon>
        <taxon>Spermatophyta</taxon>
        <taxon>Magnoliopsida</taxon>
        <taxon>eudicotyledons</taxon>
        <taxon>Gunneridae</taxon>
        <taxon>Pentapetalae</taxon>
        <taxon>rosids</taxon>
        <taxon>malvids</taxon>
        <taxon>Myrtales</taxon>
        <taxon>Lythraceae</taxon>
        <taxon>Punica</taxon>
    </lineage>
</organism>
<proteinExistence type="predicted"/>
<evidence type="ECO:0000313" key="3">
    <source>
        <dbReference type="Proteomes" id="UP000233551"/>
    </source>
</evidence>
<accession>A0A2I0J918</accession>
<keyword evidence="3" id="KW-1185">Reference proteome</keyword>
<keyword evidence="1" id="KW-0472">Membrane</keyword>
<keyword evidence="1" id="KW-0812">Transmembrane</keyword>
<feature type="transmembrane region" description="Helical" evidence="1">
    <location>
        <begin position="103"/>
        <end position="125"/>
    </location>
</feature>
<feature type="transmembrane region" description="Helical" evidence="1">
    <location>
        <begin position="216"/>
        <end position="238"/>
    </location>
</feature>
<gene>
    <name evidence="2" type="ORF">CRG98_026862</name>
</gene>
<feature type="transmembrane region" description="Helical" evidence="1">
    <location>
        <begin position="67"/>
        <end position="91"/>
    </location>
</feature>
<evidence type="ECO:0000313" key="2">
    <source>
        <dbReference type="EMBL" id="PKI52741.1"/>
    </source>
</evidence>
<keyword evidence="1" id="KW-1133">Transmembrane helix</keyword>
<dbReference type="AlphaFoldDB" id="A0A2I0J918"/>
<reference evidence="2 3" key="1">
    <citation type="submission" date="2017-11" db="EMBL/GenBank/DDBJ databases">
        <title>De-novo sequencing of pomegranate (Punica granatum L.) genome.</title>
        <authorList>
            <person name="Akparov Z."/>
            <person name="Amiraslanov A."/>
            <person name="Hajiyeva S."/>
            <person name="Abbasov M."/>
            <person name="Kaur K."/>
            <person name="Hamwieh A."/>
            <person name="Solovyev V."/>
            <person name="Salamov A."/>
            <person name="Braich B."/>
            <person name="Kosarev P."/>
            <person name="Mahmoud A."/>
            <person name="Hajiyev E."/>
            <person name="Babayeva S."/>
            <person name="Izzatullayeva V."/>
            <person name="Mammadov A."/>
            <person name="Mammadov A."/>
            <person name="Sharifova S."/>
            <person name="Ojaghi J."/>
            <person name="Eynullazada K."/>
            <person name="Bayramov B."/>
            <person name="Abdulazimova A."/>
            <person name="Shahmuradov I."/>
        </authorList>
    </citation>
    <scope>NUCLEOTIDE SEQUENCE [LARGE SCALE GENOMIC DNA]</scope>
    <source>
        <strain evidence="3">cv. AG2017</strain>
        <tissue evidence="2">Leaf</tissue>
    </source>
</reference>
<dbReference type="Proteomes" id="UP000233551">
    <property type="component" value="Unassembled WGS sequence"/>
</dbReference>
<evidence type="ECO:0000256" key="1">
    <source>
        <dbReference type="SAM" id="Phobius"/>
    </source>
</evidence>